<keyword evidence="5" id="KW-1185">Reference proteome</keyword>
<evidence type="ECO:0000313" key="4">
    <source>
        <dbReference type="EMBL" id="MDM7829719.1"/>
    </source>
</evidence>
<dbReference type="PANTHER" id="PTHR43877">
    <property type="entry name" value="AMINOALKYLPHOSPHONATE N-ACETYLTRANSFERASE-RELATED-RELATED"/>
    <property type="match status" value="1"/>
</dbReference>
<dbReference type="InterPro" id="IPR000182">
    <property type="entry name" value="GNAT_dom"/>
</dbReference>
<feature type="domain" description="N-acetyltransferase" evidence="3">
    <location>
        <begin position="185"/>
        <end position="328"/>
    </location>
</feature>
<sequence>MPVLDLVAWDDPAAARLRVAQQAELRERYGDDDIGHAMTGEQIVAMVLLRSSSGEAVACGALRDAPDLGAATAELKRMFVLPDHRGRGHSRAVLVELERIAAERGYDRLVLETGPRQPEAIGLYLSAGYVPTENYGEYVGVLDSRCFAKDLRAVPGVRGPARPGVVVTLDRVPWTDPDASYLRHRMYTQFNAPTYPELAAMIADVGGFWADDEAQGVGDLGTWVARVDGRPVGCVSLRAPRDGYPAGSAELKKLYIEADARGAGVARALLAAVDEKARSLGFTDLVLQTGIRQPEAIRLYLATGWRPIAPFGPYESDLHSLCFGKPLAR</sequence>
<dbReference type="Proteomes" id="UP001321453">
    <property type="component" value="Unassembled WGS sequence"/>
</dbReference>
<dbReference type="SUPFAM" id="SSF55729">
    <property type="entry name" value="Acyl-CoA N-acyltransferases (Nat)"/>
    <property type="match status" value="2"/>
</dbReference>
<evidence type="ECO:0000256" key="2">
    <source>
        <dbReference type="ARBA" id="ARBA00023315"/>
    </source>
</evidence>
<dbReference type="PROSITE" id="PS51186">
    <property type="entry name" value="GNAT"/>
    <property type="match status" value="2"/>
</dbReference>
<proteinExistence type="predicted"/>
<dbReference type="PANTHER" id="PTHR43877:SF2">
    <property type="entry name" value="AMINOALKYLPHOSPHONATE N-ACETYLTRANSFERASE-RELATED"/>
    <property type="match status" value="1"/>
</dbReference>
<protein>
    <submittedName>
        <fullName evidence="4">GNAT family N-acetyltransferase</fullName>
    </submittedName>
</protein>
<evidence type="ECO:0000313" key="5">
    <source>
        <dbReference type="Proteomes" id="UP001321453"/>
    </source>
</evidence>
<comment type="caution">
    <text evidence="4">The sequence shown here is derived from an EMBL/GenBank/DDBJ whole genome shotgun (WGS) entry which is preliminary data.</text>
</comment>
<dbReference type="InterPro" id="IPR050832">
    <property type="entry name" value="Bact_Acetyltransf"/>
</dbReference>
<name>A0ABT7S2E6_9CELL</name>
<dbReference type="EMBL" id="JAUCGR010000001">
    <property type="protein sequence ID" value="MDM7829719.1"/>
    <property type="molecule type" value="Genomic_DNA"/>
</dbReference>
<keyword evidence="2" id="KW-0012">Acyltransferase</keyword>
<accession>A0ABT7S2E6</accession>
<dbReference type="RefSeq" id="WP_289444095.1">
    <property type="nucleotide sequence ID" value="NZ_JAUCGR010000001.1"/>
</dbReference>
<dbReference type="CDD" id="cd04301">
    <property type="entry name" value="NAT_SF"/>
    <property type="match status" value="2"/>
</dbReference>
<dbReference type="Gene3D" id="3.40.630.30">
    <property type="match status" value="2"/>
</dbReference>
<gene>
    <name evidence="4" type="ORF">QRT05_00090</name>
</gene>
<feature type="domain" description="N-acetyltransferase" evidence="3">
    <location>
        <begin position="1"/>
        <end position="152"/>
    </location>
</feature>
<reference evidence="4 5" key="1">
    <citation type="submission" date="2023-06" db="EMBL/GenBank/DDBJ databases">
        <title>Cellulomonas sp. MW9 Whole genome sequence.</title>
        <authorList>
            <person name="Park S."/>
        </authorList>
    </citation>
    <scope>NUCLEOTIDE SEQUENCE [LARGE SCALE GENOMIC DNA]</scope>
    <source>
        <strain evidence="4 5">MW9</strain>
    </source>
</reference>
<keyword evidence="1" id="KW-0808">Transferase</keyword>
<dbReference type="InterPro" id="IPR016181">
    <property type="entry name" value="Acyl_CoA_acyltransferase"/>
</dbReference>
<evidence type="ECO:0000259" key="3">
    <source>
        <dbReference type="PROSITE" id="PS51186"/>
    </source>
</evidence>
<dbReference type="Pfam" id="PF00583">
    <property type="entry name" value="Acetyltransf_1"/>
    <property type="match status" value="2"/>
</dbReference>
<organism evidence="4 5">
    <name type="scientific">Cellulomonas edaphi</name>
    <dbReference type="NCBI Taxonomy" id="3053468"/>
    <lineage>
        <taxon>Bacteria</taxon>
        <taxon>Bacillati</taxon>
        <taxon>Actinomycetota</taxon>
        <taxon>Actinomycetes</taxon>
        <taxon>Micrococcales</taxon>
        <taxon>Cellulomonadaceae</taxon>
        <taxon>Cellulomonas</taxon>
    </lineage>
</organism>
<evidence type="ECO:0000256" key="1">
    <source>
        <dbReference type="ARBA" id="ARBA00022679"/>
    </source>
</evidence>